<dbReference type="AlphaFoldDB" id="G0N3V9"/>
<evidence type="ECO:0000313" key="1">
    <source>
        <dbReference type="EMBL" id="EGT51787.1"/>
    </source>
</evidence>
<evidence type="ECO:0000313" key="2">
    <source>
        <dbReference type="Proteomes" id="UP000008068"/>
    </source>
</evidence>
<dbReference type="EMBL" id="GL379835">
    <property type="protein sequence ID" value="EGT51787.1"/>
    <property type="molecule type" value="Genomic_DNA"/>
</dbReference>
<dbReference type="InterPro" id="IPR032675">
    <property type="entry name" value="LRR_dom_sf"/>
</dbReference>
<sequence length="539" mass="62959">MNPPTLLVITARKVAEYILEGKYKGVDYELCAAGSNIIFDIVKEKKHNLETDEQEEIAEEILLKMVKPNKMNFENKRSYKMREWDLEMLREQNLVELKMGDMRELRDYVKEWDDETIKRLRRIQPATARDYFDIVDLLNQNLKLETKTSLTKLDISKSPFCRRDNLFPENWTHAISLMLPNLRILKISGQNLPCSEFRVLCENFPNLISLDISSTGLDELTGIANLQRLEELAMGGLPIARIRFMNELYQLNNLKKLDLNEHHCRDKDSTAMEFFARSDKKIPGLLEFDCSKCQITQEQLDYIVDRHSTLKKIIANGVDGLELDYIGIEVLSDDSIDSLLSSIDYFYAKGNHCRNNKNLFYIAKEIHASEPTIENLRSVIRKVYQLIPIYGYHEEIMSNIGRVCHEATRPALLPLYDNADKRILLEMFLIFNVKTKNPHLVAWKRFNEIIRVTEDPQTDKIASRAIDFFVTFDEEEFGMECLEVMDQLKDKIDMEAEEYKGLDMRKLIVKLKKIHTAKKGKKDVKQKAGRVMRFFERFA</sequence>
<keyword evidence="2" id="KW-1185">Reference proteome</keyword>
<proteinExistence type="predicted"/>
<dbReference type="Proteomes" id="UP000008068">
    <property type="component" value="Unassembled WGS sequence"/>
</dbReference>
<protein>
    <submittedName>
        <fullName evidence="1">Uncharacterized protein</fullName>
    </submittedName>
</protein>
<dbReference type="HOGENOM" id="CLU_490236_0_0_1"/>
<dbReference type="SUPFAM" id="SSF52047">
    <property type="entry name" value="RNI-like"/>
    <property type="match status" value="1"/>
</dbReference>
<organism evidence="2">
    <name type="scientific">Caenorhabditis brenneri</name>
    <name type="common">Nematode worm</name>
    <dbReference type="NCBI Taxonomy" id="135651"/>
    <lineage>
        <taxon>Eukaryota</taxon>
        <taxon>Metazoa</taxon>
        <taxon>Ecdysozoa</taxon>
        <taxon>Nematoda</taxon>
        <taxon>Chromadorea</taxon>
        <taxon>Rhabditida</taxon>
        <taxon>Rhabditina</taxon>
        <taxon>Rhabditomorpha</taxon>
        <taxon>Rhabditoidea</taxon>
        <taxon>Rhabditidae</taxon>
        <taxon>Peloderinae</taxon>
        <taxon>Caenorhabditis</taxon>
    </lineage>
</organism>
<dbReference type="InterPro" id="IPR051341">
    <property type="entry name" value="Zyg-11_UBL_adapter"/>
</dbReference>
<dbReference type="Gene3D" id="3.80.10.10">
    <property type="entry name" value="Ribonuclease Inhibitor"/>
    <property type="match status" value="1"/>
</dbReference>
<dbReference type="OrthoDB" id="433501at2759"/>
<dbReference type="PANTHER" id="PTHR12904">
    <property type="match status" value="1"/>
</dbReference>
<dbReference type="GO" id="GO:0031462">
    <property type="term" value="C:Cul2-RING ubiquitin ligase complex"/>
    <property type="evidence" value="ECO:0007669"/>
    <property type="project" value="TreeGrafter"/>
</dbReference>
<reference evidence="2" key="1">
    <citation type="submission" date="2011-07" db="EMBL/GenBank/DDBJ databases">
        <authorList>
            <consortium name="Caenorhabditis brenneri Sequencing and Analysis Consortium"/>
            <person name="Wilson R.K."/>
        </authorList>
    </citation>
    <scope>NUCLEOTIDE SEQUENCE [LARGE SCALE GENOMIC DNA]</scope>
    <source>
        <strain evidence="2">PB2801</strain>
    </source>
</reference>
<name>G0N3V9_CAEBE</name>
<dbReference type="eggNOG" id="KOG3665">
    <property type="taxonomic scope" value="Eukaryota"/>
</dbReference>
<gene>
    <name evidence="1" type="ORF">CAEBREN_18837</name>
</gene>
<dbReference type="PANTHER" id="PTHR12904:SF28">
    <property type="entry name" value="ATP SYNTHASE SUBUNIT ALPHA-RELATED"/>
    <property type="match status" value="1"/>
</dbReference>
<dbReference type="FunCoup" id="G0N3V9">
    <property type="interactions" value="18"/>
</dbReference>
<accession>G0N3V9</accession>
<dbReference type="InParanoid" id="G0N3V9"/>